<gene>
    <name evidence="1" type="ORF">MNODULE_22175</name>
</gene>
<organism evidence="1 2">
    <name type="scientific">Candidatus Manganitrophus noduliformans</name>
    <dbReference type="NCBI Taxonomy" id="2606439"/>
    <lineage>
        <taxon>Bacteria</taxon>
        <taxon>Pseudomonadati</taxon>
        <taxon>Nitrospirota</taxon>
        <taxon>Nitrospiria</taxon>
        <taxon>Candidatus Troglogloeales</taxon>
        <taxon>Candidatus Manganitrophaceae</taxon>
        <taxon>Candidatus Manganitrophus</taxon>
    </lineage>
</organism>
<accession>A0A7X6DU79</accession>
<keyword evidence="2" id="KW-1185">Reference proteome</keyword>
<name>A0A7X6DU79_9BACT</name>
<reference evidence="1 2" key="1">
    <citation type="journal article" date="2020" name="Nature">
        <title>Bacterial chemolithoautotrophy via manganese oxidation.</title>
        <authorList>
            <person name="Yu H."/>
            <person name="Leadbetter J.R."/>
        </authorList>
    </citation>
    <scope>NUCLEOTIDE SEQUENCE [LARGE SCALE GENOMIC DNA]</scope>
    <source>
        <strain evidence="1 2">Mn-1</strain>
    </source>
</reference>
<evidence type="ECO:0008006" key="3">
    <source>
        <dbReference type="Google" id="ProtNLM"/>
    </source>
</evidence>
<dbReference type="RefSeq" id="WP_168063428.1">
    <property type="nucleotide sequence ID" value="NZ_VTOW01000007.1"/>
</dbReference>
<dbReference type="EMBL" id="VTOW01000007">
    <property type="protein sequence ID" value="NKE73471.1"/>
    <property type="molecule type" value="Genomic_DNA"/>
</dbReference>
<evidence type="ECO:0000313" key="2">
    <source>
        <dbReference type="Proteomes" id="UP000534783"/>
    </source>
</evidence>
<dbReference type="Proteomes" id="UP000534783">
    <property type="component" value="Unassembled WGS sequence"/>
</dbReference>
<evidence type="ECO:0000313" key="1">
    <source>
        <dbReference type="EMBL" id="NKE73471.1"/>
    </source>
</evidence>
<protein>
    <recommendedName>
        <fullName evidence="3">Conjugal transfer protein TraN</fullName>
    </recommendedName>
</protein>
<proteinExistence type="predicted"/>
<sequence>MMTLLLAASWTFAQNPAASGDAAGRLALDRLGTLQGLQEFTNPLLGNTPMTTLDGRQNFTSRLSCPASTEFLNLLAVPSATGDLSQVIIGQDTDLDGTGDASYQVPFGVSGICGNGIISCDPGTWNNCRYYRWTAGSDGRAGLQNATPTALGGCFCINASCGNNLAFSNLGSILTTLGGGVVGALQKSNPNYAISDVRIDGSAITYFGQNAGSCTPAPATVARELLFNDPVAIAGALDAELAAQSADPGSAYPLLTTSPAARDQTAEIRRCRLERSVNVASVNTLCQFPPPAGALQSNEQTVILKVLSGTFRGNNDCRCSRVSDYCNPPAAAPHASVPEGAVFLGTSAESFRNRSQRDGLDRCTYDSYDYYRLCTRRSDVLSEATTDSCSALDSDPECSLREEIVDGVATFRIFNPTGLSPIESCVTLNGSASSYHICRAWWEKTRSYQCRIGDGFNFDDARRRMSSVTQSVTDQSASVRFQDFRQDENGSWVSIGGSIGTPARATFAGCEMACKTRRPIQDTDAGAAGHTGQFRTSTQSYEFFYRSCGGGSCPAGPGEELLKDCQCIDEFAEAAALMSALERAGEDLICSSGVRR</sequence>
<dbReference type="AlphaFoldDB" id="A0A7X6DU79"/>
<comment type="caution">
    <text evidence="1">The sequence shown here is derived from an EMBL/GenBank/DDBJ whole genome shotgun (WGS) entry which is preliminary data.</text>
</comment>